<dbReference type="Pfam" id="PF02709">
    <property type="entry name" value="Glyco_transf_7C"/>
    <property type="match status" value="1"/>
</dbReference>
<gene>
    <name evidence="4" type="ORF">ACFQ3Q_06385</name>
</gene>
<keyword evidence="5" id="KW-1185">Reference proteome</keyword>
<sequence length="264" mass="30736">MKSVKVALLISTYCWPEALRLVLKSLLNQSILPDEVVIADDGSADDTAEVIREFNEKAPMTVRHIWHEDDGFRRTVILNKAISKIESDYIIQLDGDCIMHEKFVENHLNFSQNGNFLFGSRVNIQKHFLPKLFAEERINFHFFSRGIKKRTRNIHSPALGGLYKEKDELSKKVRGCNLSFWKDDILKVNGYNEDMTGWGKEDSELVVRLLNKGVKGRRLRYNAIIYHIWHKEASRHKHNINFQIQEEAIKHNLTSCENGINKYL</sequence>
<dbReference type="SUPFAM" id="SSF53448">
    <property type="entry name" value="Nucleotide-diphospho-sugar transferases"/>
    <property type="match status" value="1"/>
</dbReference>
<comment type="caution">
    <text evidence="4">The sequence shown here is derived from an EMBL/GenBank/DDBJ whole genome shotgun (WGS) entry which is preliminary data.</text>
</comment>
<organism evidence="4 5">
    <name type="scientific">Salegentibacter chungangensis</name>
    <dbReference type="NCBI Taxonomy" id="1335724"/>
    <lineage>
        <taxon>Bacteria</taxon>
        <taxon>Pseudomonadati</taxon>
        <taxon>Bacteroidota</taxon>
        <taxon>Flavobacteriia</taxon>
        <taxon>Flavobacteriales</taxon>
        <taxon>Flavobacteriaceae</taxon>
        <taxon>Salegentibacter</taxon>
    </lineage>
</organism>
<evidence type="ECO:0000313" key="4">
    <source>
        <dbReference type="EMBL" id="MFD1095367.1"/>
    </source>
</evidence>
<name>A0ABW3NSC2_9FLAO</name>
<dbReference type="InterPro" id="IPR029044">
    <property type="entry name" value="Nucleotide-diphossugar_trans"/>
</dbReference>
<protein>
    <submittedName>
        <fullName evidence="4">Glycosyltransferase family 2 protein</fullName>
    </submittedName>
</protein>
<dbReference type="EMBL" id="JBHTLI010000001">
    <property type="protein sequence ID" value="MFD1095367.1"/>
    <property type="molecule type" value="Genomic_DNA"/>
</dbReference>
<dbReference type="InterPro" id="IPR027791">
    <property type="entry name" value="Galactosyl_T_C"/>
</dbReference>
<accession>A0ABW3NSC2</accession>
<dbReference type="RefSeq" id="WP_380744048.1">
    <property type="nucleotide sequence ID" value="NZ_JBHTLI010000001.1"/>
</dbReference>
<dbReference type="Gene3D" id="3.90.550.10">
    <property type="entry name" value="Spore Coat Polysaccharide Biosynthesis Protein SpsA, Chain A"/>
    <property type="match status" value="1"/>
</dbReference>
<evidence type="ECO:0000259" key="3">
    <source>
        <dbReference type="Pfam" id="PF02709"/>
    </source>
</evidence>
<evidence type="ECO:0000313" key="5">
    <source>
        <dbReference type="Proteomes" id="UP001597131"/>
    </source>
</evidence>
<dbReference type="PANTHER" id="PTHR43685:SF3">
    <property type="entry name" value="SLR2126 PROTEIN"/>
    <property type="match status" value="1"/>
</dbReference>
<dbReference type="Pfam" id="PF00535">
    <property type="entry name" value="Glycos_transf_2"/>
    <property type="match status" value="1"/>
</dbReference>
<proteinExistence type="predicted"/>
<dbReference type="CDD" id="cd06420">
    <property type="entry name" value="GT2_Chondriotin_Pol_N"/>
    <property type="match status" value="1"/>
</dbReference>
<keyword evidence="1" id="KW-0808">Transferase</keyword>
<reference evidence="5" key="1">
    <citation type="journal article" date="2019" name="Int. J. Syst. Evol. Microbiol.">
        <title>The Global Catalogue of Microorganisms (GCM) 10K type strain sequencing project: providing services to taxonomists for standard genome sequencing and annotation.</title>
        <authorList>
            <consortium name="The Broad Institute Genomics Platform"/>
            <consortium name="The Broad Institute Genome Sequencing Center for Infectious Disease"/>
            <person name="Wu L."/>
            <person name="Ma J."/>
        </authorList>
    </citation>
    <scope>NUCLEOTIDE SEQUENCE [LARGE SCALE GENOMIC DNA]</scope>
    <source>
        <strain evidence="5">CCUG 64793</strain>
    </source>
</reference>
<dbReference type="InterPro" id="IPR001173">
    <property type="entry name" value="Glyco_trans_2-like"/>
</dbReference>
<dbReference type="Proteomes" id="UP001597131">
    <property type="component" value="Unassembled WGS sequence"/>
</dbReference>
<feature type="domain" description="Glycosyltransferase 2-like" evidence="2">
    <location>
        <begin position="10"/>
        <end position="155"/>
    </location>
</feature>
<feature type="domain" description="Galactosyltransferase C-terminal" evidence="3">
    <location>
        <begin position="170"/>
        <end position="231"/>
    </location>
</feature>
<dbReference type="InterPro" id="IPR050834">
    <property type="entry name" value="Glycosyltransf_2"/>
</dbReference>
<evidence type="ECO:0000256" key="1">
    <source>
        <dbReference type="ARBA" id="ARBA00022679"/>
    </source>
</evidence>
<dbReference type="PANTHER" id="PTHR43685">
    <property type="entry name" value="GLYCOSYLTRANSFERASE"/>
    <property type="match status" value="1"/>
</dbReference>
<evidence type="ECO:0000259" key="2">
    <source>
        <dbReference type="Pfam" id="PF00535"/>
    </source>
</evidence>